<protein>
    <submittedName>
        <fullName evidence="2">Uncharacterized protein</fullName>
    </submittedName>
</protein>
<sequence length="908" mass="99690">MSLPTEDMNAESQCGIASEDTVLREDAPKEHIEEQTPENKAQPNEGEAGRSLSDGTDSVQRSEYPTPPESSPDHTLPRQSPQLQQSPATNKRIPFSTCKISFAVDTSGSTRGEILKREQLAICDVCSLLSDNASAETRILPWSDHADPVTNLSGLTSLDSYGTTDPGVLLDSIPSLAALQDSSLWFLLTDGEIPEPSLQDFAASFALRGLHGTACVIIVFGQKRGPLSRCNISVGVSVFAVVPDCLFLFQDTDSNTTYLMQCKGHFTEILERAGREQPVLVDAVDWEALPQISLKDLGCVSIPAPRKLKQNEVVLEGNLVINLDDLWSGRLNDQAIIDRILRSEESIRTLSLTAQTRGQTELLRNWVVKQELDPVDFSLLRPGVGTQARESVSTLMQRMQTGTSTTGNDLQRVQAELRAAHSRNVDTFAAQRYAAASVVQERSASISTVMQRSYSDCSCLPSISMSGYSDMDLDPRGPPEPTQTPSTRRQWTPLFTRGFQKPSSESGEFQGVCGLCAGNKSTLVLLLRKPPSARVTPGFPAAGSKTKLAFPLAMGNFPETDIVSPFVCCDACSYILVENGQTPVGEELVCALPMVSFPTNKPAYISQLQKALDDRFDEDDVPLVFIAVLYTASRRIHSGGAQNNRTSLSAIEWACADLVRSVPCPNTLSSTFSAEGTPTILEPLDKVLAQTSDDALRLVSSYYFQYPIEGFLAMTVALKSDKTSPHLGLVAKKTVFQRLLFHITERFHDHLEDKGAVVTHIMMSELLIQDNPKREKSPWPLDRSRPSFRSFTGLTRSLFGDRKTLTPKLSIGLELLTDTPLLGASTLSIFKKLGPLFSWIEVKSGHAIAIFLHYLYRYKVESGSAVEHFTQLANDSMLKKVFLDPTDISARTAEKLVDSLPPLDQHER</sequence>
<dbReference type="EMBL" id="JAGHQL010000052">
    <property type="protein sequence ID" value="KAH0542523.1"/>
    <property type="molecule type" value="Genomic_DNA"/>
</dbReference>
<organism evidence="2 3">
    <name type="scientific">Glutinoglossum americanum</name>
    <dbReference type="NCBI Taxonomy" id="1670608"/>
    <lineage>
        <taxon>Eukaryota</taxon>
        <taxon>Fungi</taxon>
        <taxon>Dikarya</taxon>
        <taxon>Ascomycota</taxon>
        <taxon>Pezizomycotina</taxon>
        <taxon>Geoglossomycetes</taxon>
        <taxon>Geoglossales</taxon>
        <taxon>Geoglossaceae</taxon>
        <taxon>Glutinoglossum</taxon>
    </lineage>
</organism>
<name>A0A9P8KYI7_9PEZI</name>
<feature type="compositionally biased region" description="Basic and acidic residues" evidence="1">
    <location>
        <begin position="21"/>
        <end position="34"/>
    </location>
</feature>
<evidence type="ECO:0000313" key="3">
    <source>
        <dbReference type="Proteomes" id="UP000698800"/>
    </source>
</evidence>
<feature type="region of interest" description="Disordered" evidence="1">
    <location>
        <begin position="468"/>
        <end position="488"/>
    </location>
</feature>
<dbReference type="OrthoDB" id="3554680at2759"/>
<dbReference type="AlphaFoldDB" id="A0A9P8KYI7"/>
<gene>
    <name evidence="2" type="ORF">FGG08_003119</name>
</gene>
<accession>A0A9P8KYI7</accession>
<comment type="caution">
    <text evidence="2">The sequence shown here is derived from an EMBL/GenBank/DDBJ whole genome shotgun (WGS) entry which is preliminary data.</text>
</comment>
<reference evidence="2" key="1">
    <citation type="submission" date="2021-03" db="EMBL/GenBank/DDBJ databases">
        <title>Comparative genomics and phylogenomic investigation of the class Geoglossomycetes provide insights into ecological specialization and systematics.</title>
        <authorList>
            <person name="Melie T."/>
            <person name="Pirro S."/>
            <person name="Miller A.N."/>
            <person name="Quandt A."/>
        </authorList>
    </citation>
    <scope>NUCLEOTIDE SEQUENCE</scope>
    <source>
        <strain evidence="2">GBOQ0MN5Z8</strain>
    </source>
</reference>
<evidence type="ECO:0000256" key="1">
    <source>
        <dbReference type="SAM" id="MobiDB-lite"/>
    </source>
</evidence>
<feature type="compositionally biased region" description="Polar residues" evidence="1">
    <location>
        <begin position="53"/>
        <end position="63"/>
    </location>
</feature>
<proteinExistence type="predicted"/>
<feature type="compositionally biased region" description="Low complexity" evidence="1">
    <location>
        <begin position="77"/>
        <end position="87"/>
    </location>
</feature>
<evidence type="ECO:0000313" key="2">
    <source>
        <dbReference type="EMBL" id="KAH0542523.1"/>
    </source>
</evidence>
<keyword evidence="3" id="KW-1185">Reference proteome</keyword>
<dbReference type="Proteomes" id="UP000698800">
    <property type="component" value="Unassembled WGS sequence"/>
</dbReference>
<feature type="region of interest" description="Disordered" evidence="1">
    <location>
        <begin position="1"/>
        <end position="90"/>
    </location>
</feature>